<evidence type="ECO:0000256" key="2">
    <source>
        <dbReference type="ARBA" id="ARBA00022448"/>
    </source>
</evidence>
<evidence type="ECO:0000313" key="19">
    <source>
        <dbReference type="Proteomes" id="UP001155163"/>
    </source>
</evidence>
<evidence type="ECO:0000256" key="9">
    <source>
        <dbReference type="ARBA" id="ARBA00023136"/>
    </source>
</evidence>
<dbReference type="PROSITE" id="PS52016">
    <property type="entry name" value="TONB_DEPENDENT_REC_3"/>
    <property type="match status" value="1"/>
</dbReference>
<keyword evidence="16" id="KW-0675">Receptor</keyword>
<dbReference type="GO" id="GO:0009279">
    <property type="term" value="C:cell outer membrane"/>
    <property type="evidence" value="ECO:0007669"/>
    <property type="project" value="UniProtKB-SubCell"/>
</dbReference>
<dbReference type="InterPro" id="IPR000531">
    <property type="entry name" value="Beta-barrel_TonB"/>
</dbReference>
<evidence type="ECO:0000256" key="8">
    <source>
        <dbReference type="ARBA" id="ARBA00023077"/>
    </source>
</evidence>
<feature type="domain" description="TonB-dependent receptor-like beta-barrel" evidence="14">
    <location>
        <begin position="247"/>
        <end position="702"/>
    </location>
</feature>
<dbReference type="EMBL" id="JALQCX010000057">
    <property type="protein sequence ID" value="MCK9817561.1"/>
    <property type="molecule type" value="Genomic_DNA"/>
</dbReference>
<dbReference type="Pfam" id="PF07715">
    <property type="entry name" value="Plug"/>
    <property type="match status" value="1"/>
</dbReference>
<evidence type="ECO:0000256" key="4">
    <source>
        <dbReference type="ARBA" id="ARBA00022496"/>
    </source>
</evidence>
<dbReference type="Gene3D" id="2.40.170.20">
    <property type="entry name" value="TonB-dependent receptor, beta-barrel domain"/>
    <property type="match status" value="1"/>
</dbReference>
<evidence type="ECO:0000256" key="7">
    <source>
        <dbReference type="ARBA" id="ARBA00023065"/>
    </source>
</evidence>
<dbReference type="PANTHER" id="PTHR32552:SF81">
    <property type="entry name" value="TONB-DEPENDENT OUTER MEMBRANE RECEPTOR"/>
    <property type="match status" value="1"/>
</dbReference>
<dbReference type="Pfam" id="PF00593">
    <property type="entry name" value="TonB_dep_Rec_b-barrel"/>
    <property type="match status" value="1"/>
</dbReference>
<evidence type="ECO:0000256" key="3">
    <source>
        <dbReference type="ARBA" id="ARBA00022452"/>
    </source>
</evidence>
<keyword evidence="10 11" id="KW-0998">Cell outer membrane</keyword>
<evidence type="ECO:0000256" key="10">
    <source>
        <dbReference type="ARBA" id="ARBA00023237"/>
    </source>
</evidence>
<keyword evidence="6" id="KW-0408">Iron</keyword>
<evidence type="ECO:0000256" key="1">
    <source>
        <dbReference type="ARBA" id="ARBA00004571"/>
    </source>
</evidence>
<dbReference type="InterPro" id="IPR012910">
    <property type="entry name" value="Plug_dom"/>
</dbReference>
<dbReference type="AlphaFoldDB" id="A0A9X1Z091"/>
<name>A0A9X1Z091_9PSED</name>
<keyword evidence="4" id="KW-0410">Iron transport</keyword>
<evidence type="ECO:0000256" key="13">
    <source>
        <dbReference type="SAM" id="SignalP"/>
    </source>
</evidence>
<dbReference type="Proteomes" id="UP001155163">
    <property type="component" value="Unassembled WGS sequence"/>
</dbReference>
<feature type="chain" id="PRO_5040803554" evidence="13">
    <location>
        <begin position="30"/>
        <end position="738"/>
    </location>
</feature>
<keyword evidence="9 11" id="KW-0472">Membrane</keyword>
<dbReference type="EMBL" id="JALQCW010000088">
    <property type="protein sequence ID" value="MCK9801538.1"/>
    <property type="molecule type" value="Genomic_DNA"/>
</dbReference>
<comment type="similarity">
    <text evidence="11 12">Belongs to the TonB-dependent receptor family.</text>
</comment>
<keyword evidence="13" id="KW-0732">Signal</keyword>
<dbReference type="InterPro" id="IPR039426">
    <property type="entry name" value="TonB-dep_rcpt-like"/>
</dbReference>
<dbReference type="Proteomes" id="UP001155059">
    <property type="component" value="Unassembled WGS sequence"/>
</dbReference>
<keyword evidence="19" id="KW-1185">Reference proteome</keyword>
<organism evidence="16 18">
    <name type="scientific">Pseudomonas morbosilactucae</name>
    <dbReference type="NCBI Taxonomy" id="2938197"/>
    <lineage>
        <taxon>Bacteria</taxon>
        <taxon>Pseudomonadati</taxon>
        <taxon>Pseudomonadota</taxon>
        <taxon>Gammaproteobacteria</taxon>
        <taxon>Pseudomonadales</taxon>
        <taxon>Pseudomonadaceae</taxon>
        <taxon>Pseudomonas</taxon>
    </lineage>
</organism>
<keyword evidence="2 11" id="KW-0813">Transport</keyword>
<evidence type="ECO:0000256" key="11">
    <source>
        <dbReference type="PROSITE-ProRule" id="PRU01360"/>
    </source>
</evidence>
<comment type="caution">
    <text evidence="16">The sequence shown here is derived from an EMBL/GenBank/DDBJ whole genome shotgun (WGS) entry which is preliminary data.</text>
</comment>
<evidence type="ECO:0000313" key="18">
    <source>
        <dbReference type="Proteomes" id="UP001155059"/>
    </source>
</evidence>
<evidence type="ECO:0000256" key="12">
    <source>
        <dbReference type="RuleBase" id="RU003357"/>
    </source>
</evidence>
<evidence type="ECO:0000259" key="14">
    <source>
        <dbReference type="Pfam" id="PF00593"/>
    </source>
</evidence>
<dbReference type="RefSeq" id="WP_268263521.1">
    <property type="nucleotide sequence ID" value="NZ_JALQCW010000088.1"/>
</dbReference>
<gene>
    <name evidence="16" type="ORF">M1B34_28690</name>
    <name evidence="17" type="ORF">M1B35_26375</name>
</gene>
<dbReference type="SUPFAM" id="SSF56935">
    <property type="entry name" value="Porins"/>
    <property type="match status" value="1"/>
</dbReference>
<protein>
    <submittedName>
        <fullName evidence="16">TonB-dependent receptor</fullName>
    </submittedName>
</protein>
<keyword evidence="3 11" id="KW-1134">Transmembrane beta strand</keyword>
<keyword evidence="7" id="KW-0406">Ion transport</keyword>
<dbReference type="GO" id="GO:0006826">
    <property type="term" value="P:iron ion transport"/>
    <property type="evidence" value="ECO:0007669"/>
    <property type="project" value="UniProtKB-KW"/>
</dbReference>
<feature type="domain" description="TonB-dependent receptor plug" evidence="15">
    <location>
        <begin position="59"/>
        <end position="167"/>
    </location>
</feature>
<comment type="subcellular location">
    <subcellularLocation>
        <location evidence="1 11">Cell outer membrane</location>
        <topology evidence="1 11">Multi-pass membrane protein</topology>
    </subcellularLocation>
</comment>
<reference evidence="18 19" key="2">
    <citation type="journal article" date="2023" name="Plant Pathol.">
        <title>Dismantling and reorganizing Pseudomonas marginalis sensu#lato.</title>
        <authorList>
            <person name="Sawada H."/>
            <person name="Fujikawa T."/>
            <person name="Satou M."/>
        </authorList>
    </citation>
    <scope>NUCLEOTIDE SEQUENCE [LARGE SCALE GENOMIC DNA]</scope>
    <source>
        <strain evidence="16 18">MAFF 302030</strain>
        <strain evidence="17 19">MAFF 302046</strain>
    </source>
</reference>
<sequence length="738" mass="80969">MNPKPCRPWQSLTALNALALLLAAPAAHAADSSTSSAQPSNDTALKTVTVTATRREASLQQVPVAVSVVDGEQLERENRNNVASIVQRVPTLNYRPAASSKDSSLFVRGVGTISTSPGVEPSVATVIDGVVYGRPGQATLDLMEVERIEVLRGPQGTLFGRNASAGVLNVISRDISDETHGYVDYSHFGKGNENRTRFGIGGTLSDTLKGSLSTLWGDYDGNVTNEYNGHRVNGYSTQGVRGKLQFKPNEDFRLTLIGDYSDGDNTTPSGVAIKASTERFANNFPAPIDRENRSVENDFKTWSNDIHKGLSAQADWTLGSHTLTSITAWRGWDNRQYQDQDGLAGLPQDALHDAGKVDYDQYSQELRIASPSGQFLEYVAGAYLFHGQSNEGYRRQLVNNGVLNSAWGKFSATNNSYALFGESTLNFTEDWRAIIGLRATHDQVEYDHERVSTSAVTLRSMRPSFASSGEHSDNGLSGRLGLQHDFSDDLTGYVTYSRGYKGPAYNVYFQMYAADTEALDPETSNAYEIGLKSSAFNKRLTANLALFRTDYDNYQANFYDLVGGSPVTRLINAGSVRTQGVELDYAFQATRQLKLSGALAYTHARIEEFNCPAAAAASCSINGKPLPFAPDWKSYVRADYSIPLDNGLDVELSTDYNWQSEVQYSLDQNLNTRQGAYGIWNASVALADYSQGWRVALLGRNLGDRSYAPMLNSGSNAINRVVPRDDQRYFGIQVRKDF</sequence>
<dbReference type="CDD" id="cd01347">
    <property type="entry name" value="ligand_gated_channel"/>
    <property type="match status" value="1"/>
</dbReference>
<evidence type="ECO:0000313" key="16">
    <source>
        <dbReference type="EMBL" id="MCK9801538.1"/>
    </source>
</evidence>
<reference evidence="18 19" key="1">
    <citation type="journal article" date="2022" name="Int. J. Syst. Evol. Microbiol.">
        <title>Pseudomonas aegrilactucae sp. nov. and Pseudomonas morbosilactucae sp. nov., pathogens causing bacterial rot of lettuce in Japan.</title>
        <authorList>
            <person name="Sawada H."/>
            <person name="Fujikawa T."/>
            <person name="Satou M."/>
        </authorList>
    </citation>
    <scope>NUCLEOTIDE SEQUENCE [LARGE SCALE GENOMIC DNA]</scope>
    <source>
        <strain evidence="16 18">MAFF 302030</strain>
        <strain evidence="17 19">MAFF 302046</strain>
    </source>
</reference>
<keyword evidence="8 12" id="KW-0798">TonB box</keyword>
<keyword evidence="5 11" id="KW-0812">Transmembrane</keyword>
<dbReference type="PANTHER" id="PTHR32552">
    <property type="entry name" value="FERRICHROME IRON RECEPTOR-RELATED"/>
    <property type="match status" value="1"/>
</dbReference>
<evidence type="ECO:0000259" key="15">
    <source>
        <dbReference type="Pfam" id="PF07715"/>
    </source>
</evidence>
<dbReference type="InterPro" id="IPR036942">
    <property type="entry name" value="Beta-barrel_TonB_sf"/>
</dbReference>
<evidence type="ECO:0000256" key="5">
    <source>
        <dbReference type="ARBA" id="ARBA00022692"/>
    </source>
</evidence>
<feature type="signal peptide" evidence="13">
    <location>
        <begin position="1"/>
        <end position="29"/>
    </location>
</feature>
<evidence type="ECO:0000256" key="6">
    <source>
        <dbReference type="ARBA" id="ARBA00023004"/>
    </source>
</evidence>
<evidence type="ECO:0000313" key="17">
    <source>
        <dbReference type="EMBL" id="MCK9817561.1"/>
    </source>
</evidence>
<proteinExistence type="inferred from homology"/>
<accession>A0A9X1Z091</accession>